<proteinExistence type="predicted"/>
<reference evidence="1" key="1">
    <citation type="submission" date="2020-02" db="EMBL/GenBank/DDBJ databases">
        <authorList>
            <person name="Meier V. D."/>
        </authorList>
    </citation>
    <scope>NUCLEOTIDE SEQUENCE</scope>
    <source>
        <strain evidence="1">AVDCRST_MAG89</strain>
    </source>
</reference>
<gene>
    <name evidence="1" type="ORF">AVDCRST_MAG89-2563</name>
</gene>
<sequence length="38" mass="3923">MWTRPGFGSTWGSLGFEASKNVASRMGGGTEAGTSCLQ</sequence>
<accession>A0A6J4LSS0</accession>
<dbReference type="EMBL" id="CADCTV010000536">
    <property type="protein sequence ID" value="CAA9339841.1"/>
    <property type="molecule type" value="Genomic_DNA"/>
</dbReference>
<protein>
    <submittedName>
        <fullName evidence="1">Uncharacterized protein</fullName>
    </submittedName>
</protein>
<name>A0A6J4LSS0_9BACT</name>
<organism evidence="1">
    <name type="scientific">uncultured Gemmatimonadota bacterium</name>
    <dbReference type="NCBI Taxonomy" id="203437"/>
    <lineage>
        <taxon>Bacteria</taxon>
        <taxon>Pseudomonadati</taxon>
        <taxon>Gemmatimonadota</taxon>
        <taxon>environmental samples</taxon>
    </lineage>
</organism>
<evidence type="ECO:0000313" key="1">
    <source>
        <dbReference type="EMBL" id="CAA9339841.1"/>
    </source>
</evidence>
<dbReference type="AlphaFoldDB" id="A0A6J4LSS0"/>